<feature type="compositionally biased region" description="Low complexity" evidence="5">
    <location>
        <begin position="42"/>
        <end position="54"/>
    </location>
</feature>
<dbReference type="OrthoDB" id="4062651at2759"/>
<dbReference type="PANTHER" id="PTHR44329">
    <property type="entry name" value="SERINE/THREONINE-PROTEIN KINASE TNNI3K-RELATED"/>
    <property type="match status" value="1"/>
</dbReference>
<protein>
    <submittedName>
        <fullName evidence="7">Probable LIM domain-containing serine/threonine-protein kinase DDB</fullName>
    </submittedName>
</protein>
<keyword evidence="4" id="KW-0067">ATP-binding</keyword>
<dbReference type="Gene3D" id="1.10.510.10">
    <property type="entry name" value="Transferase(Phosphotransferase) domain 1"/>
    <property type="match status" value="1"/>
</dbReference>
<keyword evidence="8" id="KW-1185">Reference proteome</keyword>
<feature type="region of interest" description="Disordered" evidence="5">
    <location>
        <begin position="621"/>
        <end position="646"/>
    </location>
</feature>
<dbReference type="GO" id="GO:0005524">
    <property type="term" value="F:ATP binding"/>
    <property type="evidence" value="ECO:0007669"/>
    <property type="project" value="UniProtKB-KW"/>
</dbReference>
<keyword evidence="2" id="KW-0547">Nucleotide-binding</keyword>
<reference evidence="7" key="1">
    <citation type="submission" date="2020-06" db="EMBL/GenBank/DDBJ databases">
        <authorList>
            <consortium name="Plant Systems Biology data submission"/>
        </authorList>
    </citation>
    <scope>NUCLEOTIDE SEQUENCE</scope>
    <source>
        <strain evidence="7">D6</strain>
    </source>
</reference>
<feature type="domain" description="Protein kinase" evidence="6">
    <location>
        <begin position="143"/>
        <end position="605"/>
    </location>
</feature>
<evidence type="ECO:0000259" key="6">
    <source>
        <dbReference type="PROSITE" id="PS50011"/>
    </source>
</evidence>
<dbReference type="InterPro" id="IPR011009">
    <property type="entry name" value="Kinase-like_dom_sf"/>
</dbReference>
<comment type="caution">
    <text evidence="7">The sequence shown here is derived from an EMBL/GenBank/DDBJ whole genome shotgun (WGS) entry which is preliminary data.</text>
</comment>
<feature type="region of interest" description="Disordered" evidence="5">
    <location>
        <begin position="680"/>
        <end position="707"/>
    </location>
</feature>
<feature type="region of interest" description="Disordered" evidence="5">
    <location>
        <begin position="228"/>
        <end position="254"/>
    </location>
</feature>
<feature type="region of interest" description="Disordered" evidence="5">
    <location>
        <begin position="1"/>
        <end position="64"/>
    </location>
</feature>
<feature type="compositionally biased region" description="Low complexity" evidence="5">
    <location>
        <begin position="636"/>
        <end position="646"/>
    </location>
</feature>
<evidence type="ECO:0000256" key="5">
    <source>
        <dbReference type="SAM" id="MobiDB-lite"/>
    </source>
</evidence>
<dbReference type="PROSITE" id="PS50011">
    <property type="entry name" value="PROTEIN_KINASE_DOM"/>
    <property type="match status" value="1"/>
</dbReference>
<keyword evidence="3 7" id="KW-0418">Kinase</keyword>
<feature type="region of interest" description="Disordered" evidence="5">
    <location>
        <begin position="741"/>
        <end position="788"/>
    </location>
</feature>
<dbReference type="GO" id="GO:0004674">
    <property type="term" value="F:protein serine/threonine kinase activity"/>
    <property type="evidence" value="ECO:0007669"/>
    <property type="project" value="TreeGrafter"/>
</dbReference>
<evidence type="ECO:0000313" key="8">
    <source>
        <dbReference type="Proteomes" id="UP001153069"/>
    </source>
</evidence>
<evidence type="ECO:0000256" key="4">
    <source>
        <dbReference type="ARBA" id="ARBA00022840"/>
    </source>
</evidence>
<dbReference type="EMBL" id="CAICTM010000769">
    <property type="protein sequence ID" value="CAB9516260.1"/>
    <property type="molecule type" value="Genomic_DNA"/>
</dbReference>
<evidence type="ECO:0000256" key="2">
    <source>
        <dbReference type="ARBA" id="ARBA00022741"/>
    </source>
</evidence>
<dbReference type="InterPro" id="IPR000719">
    <property type="entry name" value="Prot_kinase_dom"/>
</dbReference>
<evidence type="ECO:0000313" key="7">
    <source>
        <dbReference type="EMBL" id="CAB9516260.1"/>
    </source>
</evidence>
<dbReference type="Pfam" id="PF00069">
    <property type="entry name" value="Pkinase"/>
    <property type="match status" value="1"/>
</dbReference>
<dbReference type="InterPro" id="IPR051681">
    <property type="entry name" value="Ser/Thr_Kinases-Pseudokinases"/>
</dbReference>
<organism evidence="7 8">
    <name type="scientific">Seminavis robusta</name>
    <dbReference type="NCBI Taxonomy" id="568900"/>
    <lineage>
        <taxon>Eukaryota</taxon>
        <taxon>Sar</taxon>
        <taxon>Stramenopiles</taxon>
        <taxon>Ochrophyta</taxon>
        <taxon>Bacillariophyta</taxon>
        <taxon>Bacillariophyceae</taxon>
        <taxon>Bacillariophycidae</taxon>
        <taxon>Naviculales</taxon>
        <taxon>Naviculaceae</taxon>
        <taxon>Seminavis</taxon>
    </lineage>
</organism>
<evidence type="ECO:0000256" key="3">
    <source>
        <dbReference type="ARBA" id="ARBA00022777"/>
    </source>
</evidence>
<dbReference type="SUPFAM" id="SSF56112">
    <property type="entry name" value="Protein kinase-like (PK-like)"/>
    <property type="match status" value="1"/>
</dbReference>
<gene>
    <name evidence="7" type="ORF">SEMRO_770_G200050.1</name>
</gene>
<name>A0A9N8ECZ4_9STRA</name>
<feature type="compositionally biased region" description="Basic residues" evidence="5">
    <location>
        <begin position="680"/>
        <end position="703"/>
    </location>
</feature>
<keyword evidence="1" id="KW-0808">Transferase</keyword>
<evidence type="ECO:0000256" key="1">
    <source>
        <dbReference type="ARBA" id="ARBA00022679"/>
    </source>
</evidence>
<dbReference type="AlphaFoldDB" id="A0A9N8ECZ4"/>
<sequence>MTALAESPPQEPPQPSSRRSMLPDSNTMLPRVSESPEVTEGSSDAASSSSPPLSTEEPEKGAVVAERALSPSSALQFPTDISDDEVCQDAAAVVAQVFAAAAPQVNNAVVESVAHYVHARTAGSPFFRANPAKALPVFDTNEITLGNLLGQGEFGSVREVQEITNKAGRDSLPRLMKASLDSGAFLNESSHITTGRRGHNPKSGNMSAPLLSVGDASGYFYEEVAAFDHDNNNNSGDDEQDDAKGKNDSDDNASIELVPDVEAVQRARRVLKKRCWRDGKARYAVKQLRKELLQKVLFEEASGDYQLGTIGAMDLAMEATLLASLSHPNICKLRGTAGTPGSPEYMLVLDRLYITLDDKIDDWREEQPSPNRMRQLMDFGGAAMKLPKLHFPKSFPKKRVSEGDGANARRPRNKAYDSKSNVDLVIRKGQLLHRLYAAYDVARALRYLHQNKIVFRDLKPQNIAFDIRGDVRIFDFGLAKELLETDLVKFPDDYNATGMCGSRRWMAPEVYFSEPYGLSADTYSFGLLLWNLCYLRTPFGDGLTLKSHHKKVMVKGDRPKRLRSKIVSESLWHLMSMCWTSEREERPSFENICEALRNDISNLRIDIQTTVGMDATNTTAAETSTSFRKRNATTPSSSSSSFGRRQLLSRSGSVPRFFFGTRQHSSAKVLENPVNVSWHHRGHGKAVTRARRGRGKQNHHGRPGLKDFQLRNSDLEDRSDYLLNKSLQSMAMLLSSKNLRSSNATNARSSSSSNVYSSHGSRMNLFGSHNHHNSPGGHGPGTSQIRLPFGESVHSMGATV</sequence>
<proteinExistence type="predicted"/>
<dbReference type="Proteomes" id="UP001153069">
    <property type="component" value="Unassembled WGS sequence"/>
</dbReference>
<feature type="compositionally biased region" description="Low complexity" evidence="5">
    <location>
        <begin position="741"/>
        <end position="762"/>
    </location>
</feature>
<accession>A0A9N8ECZ4</accession>
<dbReference type="PANTHER" id="PTHR44329:SF288">
    <property type="entry name" value="MITOGEN-ACTIVATED PROTEIN KINASE KINASE KINASE 20"/>
    <property type="match status" value="1"/>
</dbReference>
<dbReference type="SMART" id="SM00220">
    <property type="entry name" value="S_TKc"/>
    <property type="match status" value="1"/>
</dbReference>